<accession>A0A4R6WX72</accession>
<protein>
    <submittedName>
        <fullName evidence="9">Nucleoside-binding protein</fullName>
    </submittedName>
</protein>
<evidence type="ECO:0000313" key="9">
    <source>
        <dbReference type="EMBL" id="TDQ84297.1"/>
    </source>
</evidence>
<keyword evidence="4 7" id="KW-0732">Signal</keyword>
<dbReference type="AlphaFoldDB" id="A0A4R6WX72"/>
<dbReference type="SUPFAM" id="SSF53822">
    <property type="entry name" value="Periplasmic binding protein-like I"/>
    <property type="match status" value="1"/>
</dbReference>
<evidence type="ECO:0000256" key="6">
    <source>
        <dbReference type="ARBA" id="ARBA00023288"/>
    </source>
</evidence>
<evidence type="ECO:0000256" key="7">
    <source>
        <dbReference type="SAM" id="SignalP"/>
    </source>
</evidence>
<evidence type="ECO:0000313" key="10">
    <source>
        <dbReference type="Proteomes" id="UP000295783"/>
    </source>
</evidence>
<dbReference type="CDD" id="cd06354">
    <property type="entry name" value="PBP1_PrnA-like"/>
    <property type="match status" value="1"/>
</dbReference>
<keyword evidence="6" id="KW-0449">Lipoprotein</keyword>
<dbReference type="GO" id="GO:0005886">
    <property type="term" value="C:plasma membrane"/>
    <property type="evidence" value="ECO:0007669"/>
    <property type="project" value="UniProtKB-SubCell"/>
</dbReference>
<dbReference type="InterPro" id="IPR003760">
    <property type="entry name" value="PnrA-like"/>
</dbReference>
<gene>
    <name evidence="9" type="ORF">A8950_0847</name>
</gene>
<comment type="caution">
    <text evidence="9">The sequence shown here is derived from an EMBL/GenBank/DDBJ whole genome shotgun (WGS) entry which is preliminary data.</text>
</comment>
<dbReference type="InterPro" id="IPR050957">
    <property type="entry name" value="BMP_lipoprotein"/>
</dbReference>
<evidence type="ECO:0000256" key="4">
    <source>
        <dbReference type="ARBA" id="ARBA00022729"/>
    </source>
</evidence>
<keyword evidence="3" id="KW-1003">Cell membrane</keyword>
<name>A0A4R6WX72_9PROT</name>
<organism evidence="9 10">
    <name type="scientific">Dongia mobilis</name>
    <dbReference type="NCBI Taxonomy" id="578943"/>
    <lineage>
        <taxon>Bacteria</taxon>
        <taxon>Pseudomonadati</taxon>
        <taxon>Pseudomonadota</taxon>
        <taxon>Alphaproteobacteria</taxon>
        <taxon>Rhodospirillales</taxon>
        <taxon>Dongiaceae</taxon>
        <taxon>Dongia</taxon>
    </lineage>
</organism>
<comment type="subcellular location">
    <subcellularLocation>
        <location evidence="1">Cell membrane</location>
        <topology evidence="1">Lipid-anchor</topology>
    </subcellularLocation>
</comment>
<evidence type="ECO:0000259" key="8">
    <source>
        <dbReference type="Pfam" id="PF02608"/>
    </source>
</evidence>
<feature type="signal peptide" evidence="7">
    <location>
        <begin position="1"/>
        <end position="23"/>
    </location>
</feature>
<dbReference type="Gene3D" id="3.40.50.2300">
    <property type="match status" value="2"/>
</dbReference>
<dbReference type="InterPro" id="IPR028082">
    <property type="entry name" value="Peripla_BP_I"/>
</dbReference>
<evidence type="ECO:0000256" key="2">
    <source>
        <dbReference type="ARBA" id="ARBA00008610"/>
    </source>
</evidence>
<feature type="chain" id="PRO_5020889897" evidence="7">
    <location>
        <begin position="24"/>
        <end position="330"/>
    </location>
</feature>
<evidence type="ECO:0000256" key="3">
    <source>
        <dbReference type="ARBA" id="ARBA00022475"/>
    </source>
</evidence>
<keyword evidence="10" id="KW-1185">Reference proteome</keyword>
<comment type="similarity">
    <text evidence="2">Belongs to the BMP lipoprotein family.</text>
</comment>
<dbReference type="Proteomes" id="UP000295783">
    <property type="component" value="Unassembled WGS sequence"/>
</dbReference>
<evidence type="ECO:0000256" key="5">
    <source>
        <dbReference type="ARBA" id="ARBA00023136"/>
    </source>
</evidence>
<keyword evidence="5" id="KW-0472">Membrane</keyword>
<dbReference type="EMBL" id="SNYW01000006">
    <property type="protein sequence ID" value="TDQ84297.1"/>
    <property type="molecule type" value="Genomic_DNA"/>
</dbReference>
<proteinExistence type="inferred from homology"/>
<dbReference type="Pfam" id="PF02608">
    <property type="entry name" value="Bmp"/>
    <property type="match status" value="1"/>
</dbReference>
<reference evidence="9 10" key="1">
    <citation type="submission" date="2019-03" db="EMBL/GenBank/DDBJ databases">
        <title>Genomic Encyclopedia of Type Strains, Phase III (KMG-III): the genomes of soil and plant-associated and newly described type strains.</title>
        <authorList>
            <person name="Whitman W."/>
        </authorList>
    </citation>
    <scope>NUCLEOTIDE SEQUENCE [LARGE SCALE GENOMIC DNA]</scope>
    <source>
        <strain evidence="9 10">CGMCC 1.7660</strain>
    </source>
</reference>
<dbReference type="PANTHER" id="PTHR34296:SF2">
    <property type="entry name" value="ABC TRANSPORTER GUANOSINE-BINDING PROTEIN NUPN"/>
    <property type="match status" value="1"/>
</dbReference>
<dbReference type="RefSeq" id="WP_208109729.1">
    <property type="nucleotide sequence ID" value="NZ_SNYW01000006.1"/>
</dbReference>
<evidence type="ECO:0000256" key="1">
    <source>
        <dbReference type="ARBA" id="ARBA00004193"/>
    </source>
</evidence>
<sequence>MTAKMLAAATAVGLLLGIGHALAEPAVVYDAGGKFDKSFNEAAYNGIEKYKSDTGDSYAEFEVQTDAQREQAFRRMAQRGADPVIGIGFSQAPALEKVAKEFPDRHFAIIDMVVNLPNVQSIVFKEHEGSFLVGMLAAMASKSAKVGFVGGMDIPLIRRFACGYAQGAKYANPAVAVTENMTGTTPAAWNDPTKGAELAKGQFDAGVDVIFAAAGGTGTGVYQAAKDAGKLAIGVDSNQNHLHPGTMLTSMLKRVDVAVYDSAMAVKNGNWQAGVTELGLAQDGVGWALDEHNAALISEEMKAKVEAAKADIIAGKIQVHDYMADNTCPL</sequence>
<dbReference type="PANTHER" id="PTHR34296">
    <property type="entry name" value="TRANSCRIPTIONAL ACTIVATOR PROTEIN MED"/>
    <property type="match status" value="1"/>
</dbReference>
<feature type="domain" description="ABC transporter substrate-binding protein PnrA-like" evidence="8">
    <location>
        <begin position="26"/>
        <end position="319"/>
    </location>
</feature>